<reference evidence="3 4" key="1">
    <citation type="submission" date="2016-11" db="EMBL/GenBank/DDBJ databases">
        <authorList>
            <person name="Jaros S."/>
            <person name="Januszkiewicz K."/>
            <person name="Wedrychowicz H."/>
        </authorList>
    </citation>
    <scope>NUCLEOTIDE SEQUENCE [LARGE SCALE GENOMIC DNA]</scope>
    <source>
        <strain evidence="3 4">DSM 21986</strain>
    </source>
</reference>
<evidence type="ECO:0000256" key="2">
    <source>
        <dbReference type="SAM" id="Phobius"/>
    </source>
</evidence>
<evidence type="ECO:0000313" key="4">
    <source>
        <dbReference type="Proteomes" id="UP000184041"/>
    </source>
</evidence>
<dbReference type="AlphaFoldDB" id="A0A1M5KPF8"/>
<keyword evidence="4" id="KW-1185">Reference proteome</keyword>
<proteinExistence type="predicted"/>
<dbReference type="RefSeq" id="WP_073068292.1">
    <property type="nucleotide sequence ID" value="NZ_FQUS01000033.1"/>
</dbReference>
<name>A0A1M5KPF8_9BACT</name>
<feature type="transmembrane region" description="Helical" evidence="2">
    <location>
        <begin position="44"/>
        <end position="62"/>
    </location>
</feature>
<accession>A0A1M5KPF8</accession>
<keyword evidence="2" id="KW-0472">Membrane</keyword>
<feature type="region of interest" description="Disordered" evidence="1">
    <location>
        <begin position="89"/>
        <end position="108"/>
    </location>
</feature>
<evidence type="ECO:0000313" key="3">
    <source>
        <dbReference type="EMBL" id="SHG54606.1"/>
    </source>
</evidence>
<keyword evidence="2" id="KW-0812">Transmembrane</keyword>
<sequence>MSGKEYHRVHSSLITEPKIAGVTKGVFWIEVIAALLMFNYFRVHLMSAILIGIIFFIIHPIIRSAQKEDSLSVQLWFVSALTSQGYYPAKEDINRPPRQAKKSIPKHS</sequence>
<protein>
    <submittedName>
        <fullName evidence="3">Uncharacterized protein</fullName>
    </submittedName>
</protein>
<keyword evidence="2" id="KW-1133">Transmembrane helix</keyword>
<gene>
    <name evidence="3" type="ORF">SAMN05443144_13322</name>
</gene>
<dbReference type="EMBL" id="FQUS01000033">
    <property type="protein sequence ID" value="SHG54606.1"/>
    <property type="molecule type" value="Genomic_DNA"/>
</dbReference>
<dbReference type="STRING" id="1194090.SAMN05443144_13322"/>
<evidence type="ECO:0000256" key="1">
    <source>
        <dbReference type="SAM" id="MobiDB-lite"/>
    </source>
</evidence>
<organism evidence="3 4">
    <name type="scientific">Fodinibius roseus</name>
    <dbReference type="NCBI Taxonomy" id="1194090"/>
    <lineage>
        <taxon>Bacteria</taxon>
        <taxon>Pseudomonadati</taxon>
        <taxon>Balneolota</taxon>
        <taxon>Balneolia</taxon>
        <taxon>Balneolales</taxon>
        <taxon>Balneolaceae</taxon>
        <taxon>Fodinibius</taxon>
    </lineage>
</organism>
<dbReference type="Proteomes" id="UP000184041">
    <property type="component" value="Unassembled WGS sequence"/>
</dbReference>
<feature type="compositionally biased region" description="Basic residues" evidence="1">
    <location>
        <begin position="98"/>
        <end position="108"/>
    </location>
</feature>